<accession>A0A0A8XQN6</accession>
<reference evidence="3" key="2">
    <citation type="journal article" date="2015" name="Data Brief">
        <title>Shoot transcriptome of the giant reed, Arundo donax.</title>
        <authorList>
            <person name="Barrero R.A."/>
            <person name="Guerrero F.D."/>
            <person name="Moolhuijzen P."/>
            <person name="Goolsby J.A."/>
            <person name="Tidwell J."/>
            <person name="Bellgard S.E."/>
            <person name="Bellgard M.I."/>
        </authorList>
    </citation>
    <scope>NUCLEOTIDE SEQUENCE</scope>
    <source>
        <tissue evidence="3">Shoot tissue taken approximately 20 cm above the soil surface</tissue>
    </source>
</reference>
<feature type="chain" id="PRO_5002061572" evidence="2">
    <location>
        <begin position="23"/>
        <end position="78"/>
    </location>
</feature>
<sequence>MHFSHVFLFLFVLAVCNVSISGQDIFFKKEIVTYLVAYHDPCSFFLIIQNLGNVIMSLLTFCIPFYNASYFTYYCKSN</sequence>
<evidence type="ECO:0000313" key="3">
    <source>
        <dbReference type="EMBL" id="JAD16184.1"/>
    </source>
</evidence>
<keyword evidence="1" id="KW-0812">Transmembrane</keyword>
<reference evidence="3" key="1">
    <citation type="submission" date="2014-09" db="EMBL/GenBank/DDBJ databases">
        <authorList>
            <person name="Magalhaes I.L.F."/>
            <person name="Oliveira U."/>
            <person name="Santos F.R."/>
            <person name="Vidigal T.H.D.A."/>
            <person name="Brescovit A.D."/>
            <person name="Santos A.J."/>
        </authorList>
    </citation>
    <scope>NUCLEOTIDE SEQUENCE</scope>
    <source>
        <tissue evidence="3">Shoot tissue taken approximately 20 cm above the soil surface</tissue>
    </source>
</reference>
<organism evidence="3">
    <name type="scientific">Arundo donax</name>
    <name type="common">Giant reed</name>
    <name type="synonym">Donax arundinaceus</name>
    <dbReference type="NCBI Taxonomy" id="35708"/>
    <lineage>
        <taxon>Eukaryota</taxon>
        <taxon>Viridiplantae</taxon>
        <taxon>Streptophyta</taxon>
        <taxon>Embryophyta</taxon>
        <taxon>Tracheophyta</taxon>
        <taxon>Spermatophyta</taxon>
        <taxon>Magnoliopsida</taxon>
        <taxon>Liliopsida</taxon>
        <taxon>Poales</taxon>
        <taxon>Poaceae</taxon>
        <taxon>PACMAD clade</taxon>
        <taxon>Arundinoideae</taxon>
        <taxon>Arundineae</taxon>
        <taxon>Arundo</taxon>
    </lineage>
</organism>
<keyword evidence="1" id="KW-1133">Transmembrane helix</keyword>
<name>A0A0A8XQN6_ARUDO</name>
<proteinExistence type="predicted"/>
<dbReference type="EMBL" id="GBRH01281711">
    <property type="protein sequence ID" value="JAD16184.1"/>
    <property type="molecule type" value="Transcribed_RNA"/>
</dbReference>
<keyword evidence="2" id="KW-0732">Signal</keyword>
<evidence type="ECO:0000256" key="1">
    <source>
        <dbReference type="SAM" id="Phobius"/>
    </source>
</evidence>
<feature type="transmembrane region" description="Helical" evidence="1">
    <location>
        <begin position="45"/>
        <end position="66"/>
    </location>
</feature>
<protein>
    <submittedName>
        <fullName evidence="3">Uncharacterized protein</fullName>
    </submittedName>
</protein>
<evidence type="ECO:0000256" key="2">
    <source>
        <dbReference type="SAM" id="SignalP"/>
    </source>
</evidence>
<feature type="signal peptide" evidence="2">
    <location>
        <begin position="1"/>
        <end position="22"/>
    </location>
</feature>
<keyword evidence="1" id="KW-0472">Membrane</keyword>
<dbReference type="AlphaFoldDB" id="A0A0A8XQN6"/>